<feature type="transmembrane region" description="Helical" evidence="1">
    <location>
        <begin position="321"/>
        <end position="342"/>
    </location>
</feature>
<feature type="transmembrane region" description="Helical" evidence="1">
    <location>
        <begin position="159"/>
        <end position="179"/>
    </location>
</feature>
<dbReference type="GO" id="GO:0005886">
    <property type="term" value="C:plasma membrane"/>
    <property type="evidence" value="ECO:0007669"/>
    <property type="project" value="TreeGrafter"/>
</dbReference>
<sequence length="375" mass="39777">MTIKVALSAFLSLMVAMGIGRFAYTPQVPLMIAEHQLTLTSASVVAAINYLGYLCGSWDAMRAKTRVEWRLHVGIWAAVLLTLLSAVAQHAWLHGLLRFLLGCASGWVMVLIAAWSNEQLLSQGRVRLAVAVFAGPGIGIFVSGMLAVLLHAWGVSAAVAWLAYGVMALLLMAGIVRFLPRRGELHRPEQQPAPLQLNGNLKKLVLSYSLAGFGYILPATFLSQMAASRFPGSNVAQFVWPLFGGAAAVGILLGILTRHRGLTHRRLAVTLWLQALGVFAADLLPGFAGLLTGALLVGGGFLNVVPLALQCGRELAPAHSRYLAGLLTTGYAIGQLGGPLVSSISTLLTHRLEPALYVAGAGLLLAGALVWRRTA</sequence>
<evidence type="ECO:0000256" key="1">
    <source>
        <dbReference type="SAM" id="Phobius"/>
    </source>
</evidence>
<keyword evidence="1" id="KW-0812">Transmembrane</keyword>
<protein>
    <submittedName>
        <fullName evidence="2">MFS transporter</fullName>
    </submittedName>
</protein>
<feature type="transmembrane region" description="Helical" evidence="1">
    <location>
        <begin position="128"/>
        <end position="153"/>
    </location>
</feature>
<reference evidence="3" key="1">
    <citation type="submission" date="2015-11" db="EMBL/GenBank/DDBJ databases">
        <authorList>
            <person name="Blom J."/>
        </authorList>
    </citation>
    <scope>NUCLEOTIDE SEQUENCE [LARGE SCALE GENOMIC DNA]</scope>
</reference>
<dbReference type="OrthoDB" id="9797953at2"/>
<dbReference type="RefSeq" id="WP_067432235.1">
    <property type="nucleotide sequence ID" value="NZ_LN907827.1"/>
</dbReference>
<dbReference type="PANTHER" id="PTHR23537">
    <property type="match status" value="1"/>
</dbReference>
<dbReference type="AlphaFoldDB" id="A0A0U5EBE5"/>
<keyword evidence="1" id="KW-0472">Membrane</keyword>
<dbReference type="PANTHER" id="PTHR23537:SF1">
    <property type="entry name" value="SUGAR TRANSPORTER"/>
    <property type="match status" value="1"/>
</dbReference>
<dbReference type="PATRIC" id="fig|1619313.3.peg.2533"/>
<accession>A0A0U5EBE5</accession>
<evidence type="ECO:0000313" key="3">
    <source>
        <dbReference type="Proteomes" id="UP000059419"/>
    </source>
</evidence>
<feature type="transmembrane region" description="Helical" evidence="1">
    <location>
        <begin position="267"/>
        <end position="284"/>
    </location>
</feature>
<dbReference type="Pfam" id="PF06779">
    <property type="entry name" value="MFS_4"/>
    <property type="match status" value="1"/>
</dbReference>
<gene>
    <name evidence="2" type="ORF">EM595_2436</name>
</gene>
<feature type="transmembrane region" description="Helical" evidence="1">
    <location>
        <begin position="99"/>
        <end position="116"/>
    </location>
</feature>
<dbReference type="InterPro" id="IPR036259">
    <property type="entry name" value="MFS_trans_sf"/>
</dbReference>
<feature type="transmembrane region" description="Helical" evidence="1">
    <location>
        <begin position="238"/>
        <end position="255"/>
    </location>
</feature>
<feature type="transmembrane region" description="Helical" evidence="1">
    <location>
        <begin position="73"/>
        <end position="93"/>
    </location>
</feature>
<organism evidence="2 3">
    <name type="scientific">Duffyella gerundensis</name>
    <dbReference type="NCBI Taxonomy" id="1619313"/>
    <lineage>
        <taxon>Bacteria</taxon>
        <taxon>Pseudomonadati</taxon>
        <taxon>Pseudomonadota</taxon>
        <taxon>Gammaproteobacteria</taxon>
        <taxon>Enterobacterales</taxon>
        <taxon>Erwiniaceae</taxon>
        <taxon>Duffyella</taxon>
    </lineage>
</organism>
<name>A0A0U5EBE5_9GAMM</name>
<feature type="transmembrane region" description="Helical" evidence="1">
    <location>
        <begin position="39"/>
        <end position="61"/>
    </location>
</feature>
<feature type="transmembrane region" description="Helical" evidence="1">
    <location>
        <begin position="290"/>
        <end position="309"/>
    </location>
</feature>
<dbReference type="SUPFAM" id="SSF103473">
    <property type="entry name" value="MFS general substrate transporter"/>
    <property type="match status" value="1"/>
</dbReference>
<dbReference type="InterPro" id="IPR010645">
    <property type="entry name" value="MFS_4"/>
</dbReference>
<feature type="transmembrane region" description="Helical" evidence="1">
    <location>
        <begin position="354"/>
        <end position="371"/>
    </location>
</feature>
<keyword evidence="1" id="KW-1133">Transmembrane helix</keyword>
<keyword evidence="3" id="KW-1185">Reference proteome</keyword>
<dbReference type="STRING" id="1619313.EM595_2436"/>
<feature type="transmembrane region" description="Helical" evidence="1">
    <location>
        <begin position="205"/>
        <end position="226"/>
    </location>
</feature>
<proteinExistence type="predicted"/>
<evidence type="ECO:0000313" key="2">
    <source>
        <dbReference type="EMBL" id="CUU24669.1"/>
    </source>
</evidence>
<dbReference type="Proteomes" id="UP000059419">
    <property type="component" value="Chromosome 1"/>
</dbReference>
<dbReference type="Gene3D" id="1.20.1250.20">
    <property type="entry name" value="MFS general substrate transporter like domains"/>
    <property type="match status" value="1"/>
</dbReference>
<dbReference type="EMBL" id="LN907827">
    <property type="protein sequence ID" value="CUU24669.1"/>
    <property type="molecule type" value="Genomic_DNA"/>
</dbReference>
<dbReference type="KEGG" id="ege:EM595_2436"/>